<dbReference type="GO" id="GO:0004719">
    <property type="term" value="F:protein-L-isoaspartate (D-aspartate) O-methyltransferase activity"/>
    <property type="evidence" value="ECO:0007669"/>
    <property type="project" value="InterPro"/>
</dbReference>
<gene>
    <name evidence="4" type="ORF">SAMN04488036_105303</name>
</gene>
<dbReference type="GO" id="GO:0032259">
    <property type="term" value="P:methylation"/>
    <property type="evidence" value="ECO:0007669"/>
    <property type="project" value="UniProtKB-KW"/>
</dbReference>
<dbReference type="InterPro" id="IPR029063">
    <property type="entry name" value="SAM-dependent_MTases_sf"/>
</dbReference>
<proteinExistence type="inferred from homology"/>
<comment type="similarity">
    <text evidence="1">Belongs to the methyltransferase superfamily. L-isoaspartyl/D-aspartyl protein methyltransferase family.</text>
</comment>
<dbReference type="AlphaFoldDB" id="A0A1I4F9M7"/>
<dbReference type="Gene3D" id="3.40.50.150">
    <property type="entry name" value="Vaccinia Virus protein VP39"/>
    <property type="match status" value="1"/>
</dbReference>
<dbReference type="EMBL" id="FOSZ01000005">
    <property type="protein sequence ID" value="SFL14638.1"/>
    <property type="molecule type" value="Genomic_DNA"/>
</dbReference>
<dbReference type="STRING" id="1280847.SAMN04488036_105303"/>
<dbReference type="PANTHER" id="PTHR11579:SF18">
    <property type="entry name" value="PROTEIN-L-ISOASPARTATE O-METHYLTRANSFERASE"/>
    <property type="match status" value="1"/>
</dbReference>
<keyword evidence="5" id="KW-1185">Reference proteome</keyword>
<reference evidence="5" key="1">
    <citation type="submission" date="2016-10" db="EMBL/GenBank/DDBJ databases">
        <authorList>
            <person name="Varghese N."/>
            <person name="Submissions S."/>
        </authorList>
    </citation>
    <scope>NUCLEOTIDE SEQUENCE [LARGE SCALE GENOMIC DNA]</scope>
    <source>
        <strain evidence="5">DSM 28453</strain>
    </source>
</reference>
<dbReference type="PANTHER" id="PTHR11579">
    <property type="entry name" value="PROTEIN-L-ISOASPARTATE O-METHYLTRANSFERASE"/>
    <property type="match status" value="1"/>
</dbReference>
<evidence type="ECO:0000256" key="3">
    <source>
        <dbReference type="ARBA" id="ARBA00030757"/>
    </source>
</evidence>
<dbReference type="Pfam" id="PF01135">
    <property type="entry name" value="PCMT"/>
    <property type="match status" value="1"/>
</dbReference>
<dbReference type="OrthoDB" id="9798496at2"/>
<dbReference type="CDD" id="cd02440">
    <property type="entry name" value="AdoMet_MTases"/>
    <property type="match status" value="1"/>
</dbReference>
<dbReference type="RefSeq" id="WP_093324579.1">
    <property type="nucleotide sequence ID" value="NZ_FOSZ01000005.1"/>
</dbReference>
<evidence type="ECO:0000256" key="2">
    <source>
        <dbReference type="ARBA" id="ARBA00013346"/>
    </source>
</evidence>
<dbReference type="Proteomes" id="UP000198851">
    <property type="component" value="Unassembled WGS sequence"/>
</dbReference>
<keyword evidence="4" id="KW-0489">Methyltransferase</keyword>
<organism evidence="4 5">
    <name type="scientific">Shimia haliotis</name>
    <dbReference type="NCBI Taxonomy" id="1280847"/>
    <lineage>
        <taxon>Bacteria</taxon>
        <taxon>Pseudomonadati</taxon>
        <taxon>Pseudomonadota</taxon>
        <taxon>Alphaproteobacteria</taxon>
        <taxon>Rhodobacterales</taxon>
        <taxon>Roseobacteraceae</taxon>
    </lineage>
</organism>
<keyword evidence="4" id="KW-0808">Transferase</keyword>
<sequence>MTNYTALRTTMVDTQIRPSDVTKYTVIEAMLSVPRESYVPSTKRDAAYMGEHVELDGGRVVLDPRVLAKVLDELDIQADELVLDIGTGLGYSAAVMARMAEAVVALEDDESRAEDAQTTLSEHGVDNAIVHVAPLTEGAAEHGPYDVVVLQGGVETLPEAIVDQIKDGGRIAALFVEGALGVVRVGYKIDGELNWRFAFNAGAPVLPGFKKSRAFEL</sequence>
<protein>
    <recommendedName>
        <fullName evidence="2">Protein-L-isoaspartate O-methyltransferase</fullName>
    </recommendedName>
    <alternativeName>
        <fullName evidence="3">Protein L-isoaspartyl methyltransferase</fullName>
    </alternativeName>
</protein>
<evidence type="ECO:0000313" key="5">
    <source>
        <dbReference type="Proteomes" id="UP000198851"/>
    </source>
</evidence>
<dbReference type="SUPFAM" id="SSF53335">
    <property type="entry name" value="S-adenosyl-L-methionine-dependent methyltransferases"/>
    <property type="match status" value="1"/>
</dbReference>
<name>A0A1I4F9M7_9RHOB</name>
<accession>A0A1I4F9M7</accession>
<evidence type="ECO:0000313" key="4">
    <source>
        <dbReference type="EMBL" id="SFL14638.1"/>
    </source>
</evidence>
<evidence type="ECO:0000256" key="1">
    <source>
        <dbReference type="ARBA" id="ARBA00005369"/>
    </source>
</evidence>
<dbReference type="GO" id="GO:0005737">
    <property type="term" value="C:cytoplasm"/>
    <property type="evidence" value="ECO:0007669"/>
    <property type="project" value="TreeGrafter"/>
</dbReference>
<dbReference type="InterPro" id="IPR000682">
    <property type="entry name" value="PCMT"/>
</dbReference>